<keyword evidence="6" id="KW-1185">Reference proteome</keyword>
<comment type="similarity">
    <text evidence="1">Belongs to the PpiC/parvulin rotamase family.</text>
</comment>
<reference evidence="5 6" key="1">
    <citation type="submission" date="2020-01" db="EMBL/GenBank/DDBJ databases">
        <title>Genome sequencing of strain KACC 21265.</title>
        <authorList>
            <person name="Heo J."/>
            <person name="Kim S.-J."/>
            <person name="Kim J.-S."/>
            <person name="Hong S.-B."/>
            <person name="Kwon S.-W."/>
        </authorList>
    </citation>
    <scope>NUCLEOTIDE SEQUENCE [LARGE SCALE GENOMIC DNA]</scope>
    <source>
        <strain evidence="5 6">KACC 21265</strain>
    </source>
</reference>
<proteinExistence type="inferred from homology"/>
<dbReference type="GO" id="GO:0003755">
    <property type="term" value="F:peptidyl-prolyl cis-trans isomerase activity"/>
    <property type="evidence" value="ECO:0007669"/>
    <property type="project" value="UniProtKB-KW"/>
</dbReference>
<organism evidence="5 6">
    <name type="scientific">Xylophilus rhododendri</name>
    <dbReference type="NCBI Taxonomy" id="2697032"/>
    <lineage>
        <taxon>Bacteria</taxon>
        <taxon>Pseudomonadati</taxon>
        <taxon>Pseudomonadota</taxon>
        <taxon>Betaproteobacteria</taxon>
        <taxon>Burkholderiales</taxon>
        <taxon>Xylophilus</taxon>
    </lineage>
</organism>
<gene>
    <name evidence="5" type="ORF">GT347_05005</name>
</gene>
<dbReference type="InterPro" id="IPR000297">
    <property type="entry name" value="PPIase_PpiC"/>
</dbReference>
<dbReference type="PANTHER" id="PTHR47245:SF3">
    <property type="entry name" value="PEPTIDYL-PROLYL CIS-TRANS ISOMERASE, PPIC-TYPE-RELATED"/>
    <property type="match status" value="1"/>
</dbReference>
<dbReference type="Proteomes" id="UP000464787">
    <property type="component" value="Chromosome"/>
</dbReference>
<sequence>MNVHTNKRRNARRIAAAAALACWISSGFAQAATPSPEPVVARLGAITVGEPEVQRLLEALPPAERAAARADRSVLTGWLQQRIASEALLREARAKGWAERPEVRARVEAAVRDVTDRIVGATYLESVSALPAAYPSEAEARAAFAAAPAPRVAASYRIAQIFLAAPAQDTSAVARVRTQAEQLATQARSGDFAALARERSDERTSAGRGGDAGTLPLARMLPEVRATVAAMKPGDVAGPVQSAGGFHIVKLLETQPERPATFEELRPQLEQALRQQRQQQLARNYLAALAPASELSIDTATLDAALRQTP</sequence>
<feature type="domain" description="PpiC" evidence="4">
    <location>
        <begin position="153"/>
        <end position="253"/>
    </location>
</feature>
<evidence type="ECO:0000259" key="4">
    <source>
        <dbReference type="PROSITE" id="PS50198"/>
    </source>
</evidence>
<feature type="signal peptide" evidence="3">
    <location>
        <begin position="1"/>
        <end position="31"/>
    </location>
</feature>
<dbReference type="InterPro" id="IPR046357">
    <property type="entry name" value="PPIase_dom_sf"/>
</dbReference>
<dbReference type="KEGG" id="xyk:GT347_05005"/>
<keyword evidence="2" id="KW-0697">Rotamase</keyword>
<dbReference type="Pfam" id="PF00639">
    <property type="entry name" value="Rotamase"/>
    <property type="match status" value="1"/>
</dbReference>
<accession>A0A857J3F2</accession>
<dbReference type="SUPFAM" id="SSF54534">
    <property type="entry name" value="FKBP-like"/>
    <property type="match status" value="1"/>
</dbReference>
<evidence type="ECO:0000313" key="5">
    <source>
        <dbReference type="EMBL" id="QHI97398.1"/>
    </source>
</evidence>
<dbReference type="RefSeq" id="WP_160550916.1">
    <property type="nucleotide sequence ID" value="NZ_CP047650.1"/>
</dbReference>
<dbReference type="InterPro" id="IPR050245">
    <property type="entry name" value="PrsA_foldase"/>
</dbReference>
<dbReference type="AlphaFoldDB" id="A0A857J3F2"/>
<keyword evidence="2 5" id="KW-0413">Isomerase</keyword>
<dbReference type="PANTHER" id="PTHR47245">
    <property type="entry name" value="PEPTIDYLPROLYL ISOMERASE"/>
    <property type="match status" value="1"/>
</dbReference>
<dbReference type="EMBL" id="CP047650">
    <property type="protein sequence ID" value="QHI97398.1"/>
    <property type="molecule type" value="Genomic_DNA"/>
</dbReference>
<protein>
    <submittedName>
        <fullName evidence="5">Peptidylprolyl isomerase</fullName>
    </submittedName>
</protein>
<dbReference type="Gene3D" id="3.10.50.40">
    <property type="match status" value="1"/>
</dbReference>
<evidence type="ECO:0000313" key="6">
    <source>
        <dbReference type="Proteomes" id="UP000464787"/>
    </source>
</evidence>
<evidence type="ECO:0000256" key="2">
    <source>
        <dbReference type="PROSITE-ProRule" id="PRU00278"/>
    </source>
</evidence>
<evidence type="ECO:0000256" key="1">
    <source>
        <dbReference type="ARBA" id="ARBA00007656"/>
    </source>
</evidence>
<dbReference type="PROSITE" id="PS50198">
    <property type="entry name" value="PPIC_PPIASE_2"/>
    <property type="match status" value="1"/>
</dbReference>
<keyword evidence="3" id="KW-0732">Signal</keyword>
<feature type="chain" id="PRO_5032810971" evidence="3">
    <location>
        <begin position="32"/>
        <end position="310"/>
    </location>
</feature>
<name>A0A857J3F2_9BURK</name>
<evidence type="ECO:0000256" key="3">
    <source>
        <dbReference type="SAM" id="SignalP"/>
    </source>
</evidence>